<evidence type="ECO:0000256" key="1">
    <source>
        <dbReference type="ARBA" id="ARBA00022741"/>
    </source>
</evidence>
<dbReference type="InterPro" id="IPR050173">
    <property type="entry name" value="ABC_transporter_C-like"/>
</dbReference>
<evidence type="ECO:0000313" key="4">
    <source>
        <dbReference type="EMBL" id="KAF6287408.1"/>
    </source>
</evidence>
<dbReference type="Gene3D" id="3.40.50.300">
    <property type="entry name" value="P-loop containing nucleotide triphosphate hydrolases"/>
    <property type="match status" value="1"/>
</dbReference>
<sequence>MVAACPVQSEEEQASFWAIALKVLRFNLDPFDCYTDEQIWDALQRTFLSKTISKFPQRLQAEVVENGENFSVGERQLLCIARALLRNSKIIIIDEATASIDLETDALIQRTISEAFRGCTVLVIAHRISTILNCDRILVMGDGKVIEFDRPEVLQNKPGSVFASLLASS</sequence>
<dbReference type="InterPro" id="IPR003439">
    <property type="entry name" value="ABC_transporter-like_ATP-bd"/>
</dbReference>
<dbReference type="InterPro" id="IPR027417">
    <property type="entry name" value="P-loop_NTPase"/>
</dbReference>
<dbReference type="FunFam" id="3.40.50.300:FF:003492">
    <property type="entry name" value="AGAP012735-PA"/>
    <property type="match status" value="1"/>
</dbReference>
<keyword evidence="1" id="KW-0547">Nucleotide-binding</keyword>
<organism evidence="4 5">
    <name type="scientific">Rhinolophus ferrumequinum</name>
    <name type="common">Greater horseshoe bat</name>
    <dbReference type="NCBI Taxonomy" id="59479"/>
    <lineage>
        <taxon>Eukaryota</taxon>
        <taxon>Metazoa</taxon>
        <taxon>Chordata</taxon>
        <taxon>Craniata</taxon>
        <taxon>Vertebrata</taxon>
        <taxon>Euteleostomi</taxon>
        <taxon>Mammalia</taxon>
        <taxon>Eutheria</taxon>
        <taxon>Laurasiatheria</taxon>
        <taxon>Chiroptera</taxon>
        <taxon>Yinpterochiroptera</taxon>
        <taxon>Rhinolophoidea</taxon>
        <taxon>Rhinolophidae</taxon>
        <taxon>Rhinolophinae</taxon>
        <taxon>Rhinolophus</taxon>
    </lineage>
</organism>
<reference evidence="4 5" key="1">
    <citation type="journal article" date="2020" name="Nature">
        <title>Six reference-quality genomes reveal evolution of bat adaptations.</title>
        <authorList>
            <person name="Jebb D."/>
            <person name="Huang Z."/>
            <person name="Pippel M."/>
            <person name="Hughes G.M."/>
            <person name="Lavrichenko K."/>
            <person name="Devanna P."/>
            <person name="Winkler S."/>
            <person name="Jermiin L.S."/>
            <person name="Skirmuntt E.C."/>
            <person name="Katzourakis A."/>
            <person name="Burkitt-Gray L."/>
            <person name="Ray D.A."/>
            <person name="Sullivan K.A.M."/>
            <person name="Roscito J.G."/>
            <person name="Kirilenko B.M."/>
            <person name="Davalos L.M."/>
            <person name="Corthals A.P."/>
            <person name="Power M.L."/>
            <person name="Jones G."/>
            <person name="Ransome R.D."/>
            <person name="Dechmann D.K.N."/>
            <person name="Locatelli A.G."/>
            <person name="Puechmaille S.J."/>
            <person name="Fedrigo O."/>
            <person name="Jarvis E.D."/>
            <person name="Hiller M."/>
            <person name="Vernes S.C."/>
            <person name="Myers E.W."/>
            <person name="Teeling E.C."/>
        </authorList>
    </citation>
    <scope>NUCLEOTIDE SEQUENCE [LARGE SCALE GENOMIC DNA]</scope>
    <source>
        <strain evidence="4">MRhiFer1</strain>
        <tissue evidence="4">Lung</tissue>
    </source>
</reference>
<evidence type="ECO:0000259" key="3">
    <source>
        <dbReference type="Pfam" id="PF00005"/>
    </source>
</evidence>
<dbReference type="PANTHER" id="PTHR24223">
    <property type="entry name" value="ATP-BINDING CASSETTE SUB-FAMILY C"/>
    <property type="match status" value="1"/>
</dbReference>
<dbReference type="GO" id="GO:0016887">
    <property type="term" value="F:ATP hydrolysis activity"/>
    <property type="evidence" value="ECO:0007669"/>
    <property type="project" value="InterPro"/>
</dbReference>
<dbReference type="Pfam" id="PF00005">
    <property type="entry name" value="ABC_tran"/>
    <property type="match status" value="1"/>
</dbReference>
<proteinExistence type="predicted"/>
<dbReference type="GO" id="GO:0015216">
    <property type="term" value="F:purine nucleotide transmembrane transporter activity"/>
    <property type="evidence" value="ECO:0007669"/>
    <property type="project" value="TreeGrafter"/>
</dbReference>
<dbReference type="Proteomes" id="UP000585614">
    <property type="component" value="Unassembled WGS sequence"/>
</dbReference>
<keyword evidence="2" id="KW-0067">ATP-binding</keyword>
<evidence type="ECO:0000313" key="5">
    <source>
        <dbReference type="Proteomes" id="UP000585614"/>
    </source>
</evidence>
<protein>
    <submittedName>
        <fullName evidence="4">ATP binding cassette subfamily C member 11</fullName>
    </submittedName>
</protein>
<dbReference type="PANTHER" id="PTHR24223:SF168">
    <property type="entry name" value="ATP-BINDING CASSETTE SUB-FAMILY C MEMBER 11"/>
    <property type="match status" value="1"/>
</dbReference>
<dbReference type="SUPFAM" id="SSF52540">
    <property type="entry name" value="P-loop containing nucleoside triphosphate hydrolases"/>
    <property type="match status" value="1"/>
</dbReference>
<dbReference type="GO" id="GO:0005524">
    <property type="term" value="F:ATP binding"/>
    <property type="evidence" value="ECO:0007669"/>
    <property type="project" value="UniProtKB-KW"/>
</dbReference>
<dbReference type="GO" id="GO:0042626">
    <property type="term" value="F:ATPase-coupled transmembrane transporter activity"/>
    <property type="evidence" value="ECO:0007669"/>
    <property type="project" value="TreeGrafter"/>
</dbReference>
<feature type="domain" description="ABC transporter" evidence="3">
    <location>
        <begin position="50"/>
        <end position="98"/>
    </location>
</feature>
<accession>A0A7J7SGB7</accession>
<evidence type="ECO:0000256" key="2">
    <source>
        <dbReference type="ARBA" id="ARBA00022840"/>
    </source>
</evidence>
<dbReference type="AlphaFoldDB" id="A0A7J7SGB7"/>
<dbReference type="GO" id="GO:0008514">
    <property type="term" value="F:organic anion transmembrane transporter activity"/>
    <property type="evidence" value="ECO:0007669"/>
    <property type="project" value="TreeGrafter"/>
</dbReference>
<gene>
    <name evidence="4" type="ORF">mRhiFer1_000046</name>
</gene>
<dbReference type="GO" id="GO:0005886">
    <property type="term" value="C:plasma membrane"/>
    <property type="evidence" value="ECO:0007669"/>
    <property type="project" value="TreeGrafter"/>
</dbReference>
<comment type="caution">
    <text evidence="4">The sequence shown here is derived from an EMBL/GenBank/DDBJ whole genome shotgun (WGS) entry which is preliminary data.</text>
</comment>
<dbReference type="EMBL" id="JACAGC010000022">
    <property type="protein sequence ID" value="KAF6287408.1"/>
    <property type="molecule type" value="Genomic_DNA"/>
</dbReference>
<name>A0A7J7SGB7_RHIFE</name>